<accession>A0A0T7FVQ9</accession>
<keyword evidence="1" id="KW-0812">Transmembrane</keyword>
<evidence type="ECO:0000313" key="3">
    <source>
        <dbReference type="Proteomes" id="UP000046176"/>
    </source>
</evidence>
<dbReference type="EMBL" id="CCRH01000015">
    <property type="protein sequence ID" value="CDZ39101.1"/>
    <property type="molecule type" value="Genomic_DNA"/>
</dbReference>
<organism evidence="2 3">
    <name type="scientific">Neorhizobium galegae bv. officinalis</name>
    <dbReference type="NCBI Taxonomy" id="323656"/>
    <lineage>
        <taxon>Bacteria</taxon>
        <taxon>Pseudomonadati</taxon>
        <taxon>Pseudomonadota</taxon>
        <taxon>Alphaproteobacteria</taxon>
        <taxon>Hyphomicrobiales</taxon>
        <taxon>Rhizobiaceae</taxon>
        <taxon>Rhizobium/Agrobacterium group</taxon>
        <taxon>Neorhizobium</taxon>
    </lineage>
</organism>
<keyword evidence="1" id="KW-0472">Membrane</keyword>
<name>A0A0T7FVQ9_NEOGA</name>
<evidence type="ECO:0000313" key="2">
    <source>
        <dbReference type="EMBL" id="CDZ39101.1"/>
    </source>
</evidence>
<proteinExistence type="predicted"/>
<evidence type="ECO:0000256" key="1">
    <source>
        <dbReference type="SAM" id="Phobius"/>
    </source>
</evidence>
<protein>
    <submittedName>
        <fullName evidence="2">Uncharacterized protein</fullName>
    </submittedName>
</protein>
<feature type="transmembrane region" description="Helical" evidence="1">
    <location>
        <begin position="26"/>
        <end position="46"/>
    </location>
</feature>
<gene>
    <name evidence="2" type="ORF">NGAL_HAMBI1145_47030</name>
</gene>
<keyword evidence="1" id="KW-1133">Transmembrane helix</keyword>
<dbReference type="AlphaFoldDB" id="A0A0T7FVQ9"/>
<dbReference type="Proteomes" id="UP000046176">
    <property type="component" value="Unassembled WGS sequence"/>
</dbReference>
<sequence>MARPNSPLAAENHSRHRVGPEEMVGVLRAVVLTCPFLLAPGIFFIAKPMSAEASLMERKIVTIG</sequence>
<reference evidence="2 3" key="1">
    <citation type="submission" date="2014-08" db="EMBL/GenBank/DDBJ databases">
        <authorList>
            <person name="Chen Y.-H."/>
        </authorList>
    </citation>
    <scope>NUCLEOTIDE SEQUENCE [LARGE SCALE GENOMIC DNA]</scope>
</reference>